<dbReference type="EMBL" id="JARKHS020004432">
    <property type="protein sequence ID" value="KAK8784604.1"/>
    <property type="molecule type" value="Genomic_DNA"/>
</dbReference>
<proteinExistence type="predicted"/>
<evidence type="ECO:0000313" key="2">
    <source>
        <dbReference type="EMBL" id="KAK8784604.1"/>
    </source>
</evidence>
<gene>
    <name evidence="2" type="ORF">V5799_009032</name>
</gene>
<feature type="region of interest" description="Disordered" evidence="1">
    <location>
        <begin position="32"/>
        <end position="85"/>
    </location>
</feature>
<feature type="compositionally biased region" description="Basic residues" evidence="1">
    <location>
        <begin position="75"/>
        <end position="85"/>
    </location>
</feature>
<comment type="caution">
    <text evidence="2">The sequence shown here is derived from an EMBL/GenBank/DDBJ whole genome shotgun (WGS) entry which is preliminary data.</text>
</comment>
<feature type="compositionally biased region" description="Low complexity" evidence="1">
    <location>
        <begin position="36"/>
        <end position="52"/>
    </location>
</feature>
<organism evidence="2 3">
    <name type="scientific">Amblyomma americanum</name>
    <name type="common">Lone star tick</name>
    <dbReference type="NCBI Taxonomy" id="6943"/>
    <lineage>
        <taxon>Eukaryota</taxon>
        <taxon>Metazoa</taxon>
        <taxon>Ecdysozoa</taxon>
        <taxon>Arthropoda</taxon>
        <taxon>Chelicerata</taxon>
        <taxon>Arachnida</taxon>
        <taxon>Acari</taxon>
        <taxon>Parasitiformes</taxon>
        <taxon>Ixodida</taxon>
        <taxon>Ixodoidea</taxon>
        <taxon>Ixodidae</taxon>
        <taxon>Amblyomminae</taxon>
        <taxon>Amblyomma</taxon>
    </lineage>
</organism>
<dbReference type="Proteomes" id="UP001321473">
    <property type="component" value="Unassembled WGS sequence"/>
</dbReference>
<sequence>MKIEIRRLARHGAEFAEEPWTVLASAEIPTADARRPASAARASAAAENARSRGGIHNDDKLTRRHPGKECGTPWRAKRAYRLKKR</sequence>
<evidence type="ECO:0000256" key="1">
    <source>
        <dbReference type="SAM" id="MobiDB-lite"/>
    </source>
</evidence>
<protein>
    <submittedName>
        <fullName evidence="2">Uncharacterized protein</fullName>
    </submittedName>
</protein>
<accession>A0AAQ4FBE3</accession>
<keyword evidence="3" id="KW-1185">Reference proteome</keyword>
<evidence type="ECO:0000313" key="3">
    <source>
        <dbReference type="Proteomes" id="UP001321473"/>
    </source>
</evidence>
<reference evidence="2 3" key="1">
    <citation type="journal article" date="2023" name="Arcadia Sci">
        <title>De novo assembly of a long-read Amblyomma americanum tick genome.</title>
        <authorList>
            <person name="Chou S."/>
            <person name="Poskanzer K.E."/>
            <person name="Rollins M."/>
            <person name="Thuy-Boun P.S."/>
        </authorList>
    </citation>
    <scope>NUCLEOTIDE SEQUENCE [LARGE SCALE GENOMIC DNA]</scope>
    <source>
        <strain evidence="2">F_SG_1</strain>
        <tissue evidence="2">Salivary glands</tissue>
    </source>
</reference>
<name>A0AAQ4FBE3_AMBAM</name>
<dbReference type="AlphaFoldDB" id="A0AAQ4FBE3"/>